<evidence type="ECO:0000256" key="3">
    <source>
        <dbReference type="ARBA" id="ARBA00022490"/>
    </source>
</evidence>
<organism evidence="5 6">
    <name type="scientific">Nocardia donostiensis</name>
    <dbReference type="NCBI Taxonomy" id="1538463"/>
    <lineage>
        <taxon>Bacteria</taxon>
        <taxon>Bacillati</taxon>
        <taxon>Actinomycetota</taxon>
        <taxon>Actinomycetes</taxon>
        <taxon>Mycobacteriales</taxon>
        <taxon>Nocardiaceae</taxon>
        <taxon>Nocardia</taxon>
    </lineage>
</organism>
<dbReference type="Pfam" id="PF14011">
    <property type="entry name" value="ESX-1_EspG"/>
    <property type="match status" value="1"/>
</dbReference>
<keyword evidence="3" id="KW-0963">Cytoplasm</keyword>
<evidence type="ECO:0000313" key="5">
    <source>
        <dbReference type="EMBL" id="ONM47259.1"/>
    </source>
</evidence>
<comment type="caution">
    <text evidence="5">The sequence shown here is derived from an EMBL/GenBank/DDBJ whole genome shotgun (WGS) entry which is preliminary data.</text>
</comment>
<name>A0A1W0B203_9NOCA</name>
<dbReference type="InterPro" id="IPR025734">
    <property type="entry name" value="EspG"/>
</dbReference>
<dbReference type="EMBL" id="MUMY01000016">
    <property type="protein sequence ID" value="ONM47259.1"/>
    <property type="molecule type" value="Genomic_DNA"/>
</dbReference>
<accession>A0A1W0B203</accession>
<evidence type="ECO:0000313" key="6">
    <source>
        <dbReference type="Proteomes" id="UP000188836"/>
    </source>
</evidence>
<comment type="subcellular location">
    <subcellularLocation>
        <location evidence="1">Cytoplasm</location>
    </subcellularLocation>
</comment>
<dbReference type="AlphaFoldDB" id="A0A1W0B203"/>
<dbReference type="OrthoDB" id="4532341at2"/>
<sequence length="260" mass="29213">MNEPRWRLDGLMFTLAVEAFGRDRLPYPITYEPEATNPGEVVSYDDYQRMRAEARQRLARIADNRLHHALTVLLEPQVRVEVHGFHGPGFAQVTRIHAGITDHSATIAVQLPGPTQQSGRDVILTQLAPQSLPTHLVAHLPTCAGGKYDPLRAHASDVNRPVYSHHPTRLSLTEQITRIARRPRSGLGEIGVFAGGAIDARPTPDVRGFHWMDYQPTDGRYLLHHHPHNEFSLTPGPPEEITRCLQQTIETTRRSVAHSW</sequence>
<dbReference type="Proteomes" id="UP000188836">
    <property type="component" value="Unassembled WGS sequence"/>
</dbReference>
<comment type="similarity">
    <text evidence="2">Belongs to the EspG family.</text>
</comment>
<reference evidence="5 6" key="1">
    <citation type="journal article" date="2016" name="Antonie Van Leeuwenhoek">
        <title>Nocardia donostiensis sp. nov., isolated from human respiratory specimens.</title>
        <authorList>
            <person name="Ercibengoa M."/>
            <person name="Bell M."/>
            <person name="Marimon J.M."/>
            <person name="Humrighouse B."/>
            <person name="Klenk H.P."/>
            <person name="Potter G."/>
            <person name="Perez-Trallero E."/>
        </authorList>
    </citation>
    <scope>NUCLEOTIDE SEQUENCE [LARGE SCALE GENOMIC DNA]</scope>
    <source>
        <strain evidence="5 6">X1655</strain>
    </source>
</reference>
<keyword evidence="4" id="KW-0143">Chaperone</keyword>
<dbReference type="STRING" id="1538463.B0T36_02410"/>
<dbReference type="RefSeq" id="WP_077118998.1">
    <property type="nucleotide sequence ID" value="NZ_LOKT01000002.1"/>
</dbReference>
<evidence type="ECO:0000256" key="1">
    <source>
        <dbReference type="ARBA" id="ARBA00004496"/>
    </source>
</evidence>
<evidence type="ECO:0000256" key="2">
    <source>
        <dbReference type="ARBA" id="ARBA00006411"/>
    </source>
</evidence>
<proteinExistence type="inferred from homology"/>
<evidence type="ECO:0000256" key="4">
    <source>
        <dbReference type="ARBA" id="ARBA00023186"/>
    </source>
</evidence>
<keyword evidence="6" id="KW-1185">Reference proteome</keyword>
<protein>
    <submittedName>
        <fullName evidence="5">ESX secretion-associated protein EspG</fullName>
    </submittedName>
</protein>
<gene>
    <name evidence="5" type="ORF">B0T46_18450</name>
</gene>